<accession>A0A0N4Y9J3</accession>
<organism evidence="4">
    <name type="scientific">Nippostrongylus brasiliensis</name>
    <name type="common">Rat hookworm</name>
    <dbReference type="NCBI Taxonomy" id="27835"/>
    <lineage>
        <taxon>Eukaryota</taxon>
        <taxon>Metazoa</taxon>
        <taxon>Ecdysozoa</taxon>
        <taxon>Nematoda</taxon>
        <taxon>Chromadorea</taxon>
        <taxon>Rhabditida</taxon>
        <taxon>Rhabditina</taxon>
        <taxon>Rhabditomorpha</taxon>
        <taxon>Strongyloidea</taxon>
        <taxon>Heligmosomidae</taxon>
        <taxon>Nippostrongylus</taxon>
    </lineage>
</organism>
<sequence length="68" mass="7424">MQYTAAVCQGKAASDGVEYQKTNAIRKRKGRLGPKNGGELKTSLSPHKEPKEMGWPLISHFDILVASP</sequence>
<dbReference type="EMBL" id="UYSL01020907">
    <property type="protein sequence ID" value="VDL76567.1"/>
    <property type="molecule type" value="Genomic_DNA"/>
</dbReference>
<dbReference type="WBParaSite" id="NBR_0001297701-mRNA-1">
    <property type="protein sequence ID" value="NBR_0001297701-mRNA-1"/>
    <property type="gene ID" value="NBR_0001297701"/>
</dbReference>
<gene>
    <name evidence="2" type="ORF">NBR_LOCUS12978</name>
</gene>
<dbReference type="AlphaFoldDB" id="A0A0N4Y9J3"/>
<proteinExistence type="predicted"/>
<evidence type="ECO:0000313" key="4">
    <source>
        <dbReference type="WBParaSite" id="NBR_0001297701-mRNA-1"/>
    </source>
</evidence>
<feature type="region of interest" description="Disordered" evidence="1">
    <location>
        <begin position="28"/>
        <end position="51"/>
    </location>
</feature>
<evidence type="ECO:0000256" key="1">
    <source>
        <dbReference type="SAM" id="MobiDB-lite"/>
    </source>
</evidence>
<keyword evidence="3" id="KW-1185">Reference proteome</keyword>
<reference evidence="2 3" key="2">
    <citation type="submission" date="2018-11" db="EMBL/GenBank/DDBJ databases">
        <authorList>
            <consortium name="Pathogen Informatics"/>
        </authorList>
    </citation>
    <scope>NUCLEOTIDE SEQUENCE [LARGE SCALE GENOMIC DNA]</scope>
</reference>
<name>A0A0N4Y9J3_NIPBR</name>
<evidence type="ECO:0000313" key="3">
    <source>
        <dbReference type="Proteomes" id="UP000271162"/>
    </source>
</evidence>
<reference evidence="4" key="1">
    <citation type="submission" date="2017-02" db="UniProtKB">
        <authorList>
            <consortium name="WormBaseParasite"/>
        </authorList>
    </citation>
    <scope>IDENTIFICATION</scope>
</reference>
<protein>
    <submittedName>
        <fullName evidence="2 4">Uncharacterized protein</fullName>
    </submittedName>
</protein>
<dbReference type="Proteomes" id="UP000271162">
    <property type="component" value="Unassembled WGS sequence"/>
</dbReference>
<evidence type="ECO:0000313" key="2">
    <source>
        <dbReference type="EMBL" id="VDL76567.1"/>
    </source>
</evidence>